<dbReference type="EMBL" id="JBHMEP010000002">
    <property type="protein sequence ID" value="MFB9135632.1"/>
    <property type="molecule type" value="Genomic_DNA"/>
</dbReference>
<comment type="caution">
    <text evidence="2">The sequence shown here is derived from an EMBL/GenBank/DDBJ whole genome shotgun (WGS) entry which is preliminary data.</text>
</comment>
<feature type="transmembrane region" description="Helical" evidence="1">
    <location>
        <begin position="44"/>
        <end position="62"/>
    </location>
</feature>
<evidence type="ECO:0000313" key="2">
    <source>
        <dbReference type="EMBL" id="MFB9135632.1"/>
    </source>
</evidence>
<keyword evidence="3" id="KW-1185">Reference proteome</keyword>
<accession>A0ABV5HNY1</accession>
<name>A0ABV5HNY1_9VIBR</name>
<keyword evidence="1" id="KW-0812">Transmembrane</keyword>
<keyword evidence="1" id="KW-1133">Transmembrane helix</keyword>
<evidence type="ECO:0000256" key="1">
    <source>
        <dbReference type="SAM" id="Phobius"/>
    </source>
</evidence>
<protein>
    <submittedName>
        <fullName evidence="2">ATP synthase subunit I</fullName>
    </submittedName>
</protein>
<evidence type="ECO:0000313" key="3">
    <source>
        <dbReference type="Proteomes" id="UP001589645"/>
    </source>
</evidence>
<proteinExistence type="predicted"/>
<dbReference type="Proteomes" id="UP001589645">
    <property type="component" value="Unassembled WGS sequence"/>
</dbReference>
<keyword evidence="1" id="KW-0472">Membrane</keyword>
<organism evidence="2 3">
    <name type="scientific">Vibrio olivae</name>
    <dbReference type="NCBI Taxonomy" id="1243002"/>
    <lineage>
        <taxon>Bacteria</taxon>
        <taxon>Pseudomonadati</taxon>
        <taxon>Pseudomonadota</taxon>
        <taxon>Gammaproteobacteria</taxon>
        <taxon>Vibrionales</taxon>
        <taxon>Vibrionaceae</taxon>
        <taxon>Vibrio</taxon>
    </lineage>
</organism>
<sequence>MEASSTSDSIMLAGKRILITQLVIGLVFVLFELFSGGVVGVESAVTGVVIAIIPSMAGMLFASMKSKMKPTESLRDLMNLSRNIKLIYTIILFILTFRFMALRNIVVLIAFSLTMFGHFFTPLFKDQDERKA</sequence>
<feature type="transmembrane region" description="Helical" evidence="1">
    <location>
        <begin position="105"/>
        <end position="124"/>
    </location>
</feature>
<feature type="transmembrane region" description="Helical" evidence="1">
    <location>
        <begin position="17"/>
        <end position="38"/>
    </location>
</feature>
<dbReference type="RefSeq" id="WP_390192807.1">
    <property type="nucleotide sequence ID" value="NZ_JBHMEP010000002.1"/>
</dbReference>
<reference evidence="2 3" key="1">
    <citation type="submission" date="2024-09" db="EMBL/GenBank/DDBJ databases">
        <authorList>
            <person name="Sun Q."/>
            <person name="Mori K."/>
        </authorList>
    </citation>
    <scope>NUCLEOTIDE SEQUENCE [LARGE SCALE GENOMIC DNA]</scope>
    <source>
        <strain evidence="2 3">CECT 8064</strain>
    </source>
</reference>
<feature type="transmembrane region" description="Helical" evidence="1">
    <location>
        <begin position="83"/>
        <end position="99"/>
    </location>
</feature>
<gene>
    <name evidence="2" type="ORF">ACFFUV_11730</name>
</gene>